<proteinExistence type="predicted"/>
<organism evidence="1 2">
    <name type="scientific">Chaetomidium leptoderma</name>
    <dbReference type="NCBI Taxonomy" id="669021"/>
    <lineage>
        <taxon>Eukaryota</taxon>
        <taxon>Fungi</taxon>
        <taxon>Dikarya</taxon>
        <taxon>Ascomycota</taxon>
        <taxon>Pezizomycotina</taxon>
        <taxon>Sordariomycetes</taxon>
        <taxon>Sordariomycetidae</taxon>
        <taxon>Sordariales</taxon>
        <taxon>Chaetomiaceae</taxon>
        <taxon>Chaetomidium</taxon>
    </lineage>
</organism>
<name>A0AAN6ZSP5_9PEZI</name>
<evidence type="ECO:0000313" key="1">
    <source>
        <dbReference type="EMBL" id="KAK4148629.1"/>
    </source>
</evidence>
<dbReference type="Proteomes" id="UP001302745">
    <property type="component" value="Unassembled WGS sequence"/>
</dbReference>
<keyword evidence="2" id="KW-1185">Reference proteome</keyword>
<protein>
    <submittedName>
        <fullName evidence="1">Uncharacterized protein</fullName>
    </submittedName>
</protein>
<sequence>MHASPDKGTADEVLPVLKNDHAERVNQLRDKICTRETDSDRYELCVQIRDELLWESSEVQLLAAACDHVMSTHCAEYKDRKLAREKRSTKRTKLDEDAEWDRFLGVAERGPEIKSQCLSPLKTVQYSTIY</sequence>
<gene>
    <name evidence="1" type="ORF">C8A00DRAFT_19571</name>
</gene>
<accession>A0AAN6ZSP5</accession>
<reference evidence="1" key="2">
    <citation type="submission" date="2023-05" db="EMBL/GenBank/DDBJ databases">
        <authorList>
            <consortium name="Lawrence Berkeley National Laboratory"/>
            <person name="Steindorff A."/>
            <person name="Hensen N."/>
            <person name="Bonometti L."/>
            <person name="Westerberg I."/>
            <person name="Brannstrom I.O."/>
            <person name="Guillou S."/>
            <person name="Cros-Aarteil S."/>
            <person name="Calhoun S."/>
            <person name="Haridas S."/>
            <person name="Kuo A."/>
            <person name="Mondo S."/>
            <person name="Pangilinan J."/>
            <person name="Riley R."/>
            <person name="Labutti K."/>
            <person name="Andreopoulos B."/>
            <person name="Lipzen A."/>
            <person name="Chen C."/>
            <person name="Yanf M."/>
            <person name="Daum C."/>
            <person name="Ng V."/>
            <person name="Clum A."/>
            <person name="Ohm R."/>
            <person name="Martin F."/>
            <person name="Silar P."/>
            <person name="Natvig D."/>
            <person name="Lalanne C."/>
            <person name="Gautier V."/>
            <person name="Ament-Velasquez S.L."/>
            <person name="Kruys A."/>
            <person name="Hutchinson M.I."/>
            <person name="Powell A.J."/>
            <person name="Barry K."/>
            <person name="Miller A.N."/>
            <person name="Grigoriev I.V."/>
            <person name="Debuchy R."/>
            <person name="Gladieux P."/>
            <person name="Thoren M.H."/>
            <person name="Johannesson H."/>
        </authorList>
    </citation>
    <scope>NUCLEOTIDE SEQUENCE</scope>
    <source>
        <strain evidence="1">CBS 538.74</strain>
    </source>
</reference>
<dbReference type="EMBL" id="MU857300">
    <property type="protein sequence ID" value="KAK4148629.1"/>
    <property type="molecule type" value="Genomic_DNA"/>
</dbReference>
<reference evidence="1" key="1">
    <citation type="journal article" date="2023" name="Mol. Phylogenet. Evol.">
        <title>Genome-scale phylogeny and comparative genomics of the fungal order Sordariales.</title>
        <authorList>
            <person name="Hensen N."/>
            <person name="Bonometti L."/>
            <person name="Westerberg I."/>
            <person name="Brannstrom I.O."/>
            <person name="Guillou S."/>
            <person name="Cros-Aarteil S."/>
            <person name="Calhoun S."/>
            <person name="Haridas S."/>
            <person name="Kuo A."/>
            <person name="Mondo S."/>
            <person name="Pangilinan J."/>
            <person name="Riley R."/>
            <person name="LaButti K."/>
            <person name="Andreopoulos B."/>
            <person name="Lipzen A."/>
            <person name="Chen C."/>
            <person name="Yan M."/>
            <person name="Daum C."/>
            <person name="Ng V."/>
            <person name="Clum A."/>
            <person name="Steindorff A."/>
            <person name="Ohm R.A."/>
            <person name="Martin F."/>
            <person name="Silar P."/>
            <person name="Natvig D.O."/>
            <person name="Lalanne C."/>
            <person name="Gautier V."/>
            <person name="Ament-Velasquez S.L."/>
            <person name="Kruys A."/>
            <person name="Hutchinson M.I."/>
            <person name="Powell A.J."/>
            <person name="Barry K."/>
            <person name="Miller A.N."/>
            <person name="Grigoriev I.V."/>
            <person name="Debuchy R."/>
            <person name="Gladieux P."/>
            <person name="Hiltunen Thoren M."/>
            <person name="Johannesson H."/>
        </authorList>
    </citation>
    <scope>NUCLEOTIDE SEQUENCE</scope>
    <source>
        <strain evidence="1">CBS 538.74</strain>
    </source>
</reference>
<dbReference type="AlphaFoldDB" id="A0AAN6ZSP5"/>
<evidence type="ECO:0000313" key="2">
    <source>
        <dbReference type="Proteomes" id="UP001302745"/>
    </source>
</evidence>
<comment type="caution">
    <text evidence="1">The sequence shown here is derived from an EMBL/GenBank/DDBJ whole genome shotgun (WGS) entry which is preliminary data.</text>
</comment>